<dbReference type="VEuPathDB" id="TriTrypDB:LDHU3_32.2560"/>
<evidence type="ECO:0000256" key="1">
    <source>
        <dbReference type="SAM" id="MobiDB-lite"/>
    </source>
</evidence>
<dbReference type="AlphaFoldDB" id="A0A504XM49"/>
<accession>A0A504XM49</accession>
<dbReference type="Proteomes" id="UP000318821">
    <property type="component" value="Unassembled WGS sequence"/>
</dbReference>
<dbReference type="EMBL" id="RHLD01000003">
    <property type="protein sequence ID" value="TPP47210.1"/>
    <property type="molecule type" value="Genomic_DNA"/>
</dbReference>
<feature type="compositionally biased region" description="Basic and acidic residues" evidence="1">
    <location>
        <begin position="24"/>
        <end position="43"/>
    </location>
</feature>
<sequence length="322" mass="35339">MQQHHSQGCIMPAENQADVSECAHLNKGEAKQESGHATRRHEPQSMYGEVNGASSSDKVGDSPYADPDRLSILWTTDQDTVLMHSSQVPLERTRTRLEMPLLGVSEAIRVLKACSALQYRASSCPVTDFPKKVLAADHALRRSIGEAFVSFAERDAARMVNLCSLADKGVTASDELVRNAVMVLQALMHDDEALHDLDQQWQHDIITALWSLAVSFLHRPEVVMASYGHSVNHIVHAAGKAELTAAKTQFDDVTRPSAVSIIVCVLHAVDAQKLCLEISTQRRDAHTSSSADKPRLLPENLRQLSLLLPASLLVARYSTALK</sequence>
<evidence type="ECO:0000313" key="3">
    <source>
        <dbReference type="Proteomes" id="UP000318821"/>
    </source>
</evidence>
<feature type="region of interest" description="Disordered" evidence="1">
    <location>
        <begin position="24"/>
        <end position="63"/>
    </location>
</feature>
<comment type="caution">
    <text evidence="2">The sequence shown here is derived from an EMBL/GenBank/DDBJ whole genome shotgun (WGS) entry which is preliminary data.</text>
</comment>
<gene>
    <name evidence="2" type="ORF">CGC20_34325</name>
</gene>
<organism evidence="2 3">
    <name type="scientific">Leishmania donovani</name>
    <dbReference type="NCBI Taxonomy" id="5661"/>
    <lineage>
        <taxon>Eukaryota</taxon>
        <taxon>Discoba</taxon>
        <taxon>Euglenozoa</taxon>
        <taxon>Kinetoplastea</taxon>
        <taxon>Metakinetoplastina</taxon>
        <taxon>Trypanosomatida</taxon>
        <taxon>Trypanosomatidae</taxon>
        <taxon>Leishmaniinae</taxon>
        <taxon>Leishmania</taxon>
    </lineage>
</organism>
<evidence type="ECO:0000313" key="2">
    <source>
        <dbReference type="EMBL" id="TPP47210.1"/>
    </source>
</evidence>
<proteinExistence type="predicted"/>
<reference evidence="3" key="1">
    <citation type="submission" date="2019-02" db="EMBL/GenBank/DDBJ databases">
        <title>FDA dAtabase for Regulatory Grade micrObial Sequences (FDA-ARGOS): Supporting development and validation of Infectious Disease Dx tests.</title>
        <authorList>
            <person name="Duncan R."/>
            <person name="Fisher C."/>
            <person name="Tallon L."/>
            <person name="Sadzewicz L."/>
            <person name="Sengamalay N."/>
            <person name="Ott S."/>
            <person name="Godinez A."/>
            <person name="Nagaraj S."/>
            <person name="Vavikolanu K."/>
            <person name="Vyas G."/>
            <person name="Nadendla S."/>
            <person name="Aluvathingal J."/>
            <person name="Sichtig H."/>
        </authorList>
    </citation>
    <scope>NUCLEOTIDE SEQUENCE [LARGE SCALE GENOMIC DNA]</scope>
    <source>
        <strain evidence="3">FDAARGOS_360</strain>
    </source>
</reference>
<protein>
    <submittedName>
        <fullName evidence="2">Uncharacterized protein</fullName>
    </submittedName>
</protein>
<name>A0A504XM49_LEIDO</name>